<protein>
    <submittedName>
        <fullName evidence="5">FAD-binding oxidoreductase</fullName>
    </submittedName>
</protein>
<dbReference type="InterPro" id="IPR004113">
    <property type="entry name" value="FAD-bd_oxidored_4_C"/>
</dbReference>
<dbReference type="Pfam" id="PF02913">
    <property type="entry name" value="FAD-oxidase_C"/>
    <property type="match status" value="1"/>
</dbReference>
<organism evidence="5 6">
    <name type="scientific">Teichococcus coralli</name>
    <dbReference type="NCBI Taxonomy" id="2545983"/>
    <lineage>
        <taxon>Bacteria</taxon>
        <taxon>Pseudomonadati</taxon>
        <taxon>Pseudomonadota</taxon>
        <taxon>Alphaproteobacteria</taxon>
        <taxon>Acetobacterales</taxon>
        <taxon>Roseomonadaceae</taxon>
        <taxon>Roseomonas</taxon>
    </lineage>
</organism>
<evidence type="ECO:0000313" key="5">
    <source>
        <dbReference type="EMBL" id="MXP62244.1"/>
    </source>
</evidence>
<feature type="domain" description="FAD-binding oxidoreductase/transferase type 4 C-terminal" evidence="4">
    <location>
        <begin position="3"/>
        <end position="99"/>
    </location>
</feature>
<keyword evidence="1" id="KW-0285">Flavoprotein</keyword>
<feature type="region of interest" description="Disordered" evidence="3">
    <location>
        <begin position="161"/>
        <end position="254"/>
    </location>
</feature>
<dbReference type="SUPFAM" id="SSF55103">
    <property type="entry name" value="FAD-linked oxidases, C-terminal domain"/>
    <property type="match status" value="1"/>
</dbReference>
<evidence type="ECO:0000256" key="2">
    <source>
        <dbReference type="ARBA" id="ARBA00022827"/>
    </source>
</evidence>
<name>A0A845B841_9PROT</name>
<dbReference type="AlphaFoldDB" id="A0A845B841"/>
<proteinExistence type="predicted"/>
<feature type="compositionally biased region" description="Basic and acidic residues" evidence="3">
    <location>
        <begin position="231"/>
        <end position="254"/>
    </location>
</feature>
<evidence type="ECO:0000256" key="1">
    <source>
        <dbReference type="ARBA" id="ARBA00022630"/>
    </source>
</evidence>
<dbReference type="InterPro" id="IPR016164">
    <property type="entry name" value="FAD-linked_Oxase-like_C"/>
</dbReference>
<sequence>MPSLADFIERPEREMTARFPMLTPVVYGHAWDGSLHRNLRATARTLPNQLAVSEASRTALYDIVDAHGGSFSAEHGVGRPYKGHVAARIPAGRVQAMRREGRIGPGRDPEPRSGATGLKAAPLARMVGQRHEARELGCRSASTGFATAMTFGKAGGRVAHIGKPVSREPHPKAARSSNAGGNHERVSDYPTRCAGVWRRSARGRHDTRHASRGAGLAKPSHHHGCSVSSGRNERHDGSADRLGSREGPRPDDRR</sequence>
<evidence type="ECO:0000256" key="3">
    <source>
        <dbReference type="SAM" id="MobiDB-lite"/>
    </source>
</evidence>
<dbReference type="EMBL" id="SNVJ01000002">
    <property type="protein sequence ID" value="MXP62244.1"/>
    <property type="molecule type" value="Genomic_DNA"/>
</dbReference>
<dbReference type="Proteomes" id="UP000460715">
    <property type="component" value="Unassembled WGS sequence"/>
</dbReference>
<dbReference type="RefSeq" id="WP_160935365.1">
    <property type="nucleotide sequence ID" value="NZ_SNVJ01000002.1"/>
</dbReference>
<dbReference type="GO" id="GO:0050660">
    <property type="term" value="F:flavin adenine dinucleotide binding"/>
    <property type="evidence" value="ECO:0007669"/>
    <property type="project" value="InterPro"/>
</dbReference>
<evidence type="ECO:0000259" key="4">
    <source>
        <dbReference type="Pfam" id="PF02913"/>
    </source>
</evidence>
<accession>A0A845B841</accession>
<dbReference type="Gene3D" id="3.30.70.2740">
    <property type="match status" value="1"/>
</dbReference>
<keyword evidence="2" id="KW-0274">FAD</keyword>
<dbReference type="OrthoDB" id="9809290at2"/>
<reference evidence="5 6" key="1">
    <citation type="submission" date="2019-03" db="EMBL/GenBank/DDBJ databases">
        <title>Roseomonas sp. a novel Roseomonas species isolated from Sea whip Gorgonian.</title>
        <authorList>
            <person name="Li F."/>
            <person name="Pan X."/>
            <person name="Huang S."/>
            <person name="Li Z."/>
            <person name="Meng B."/>
        </authorList>
    </citation>
    <scope>NUCLEOTIDE SEQUENCE [LARGE SCALE GENOMIC DNA]</scope>
    <source>
        <strain evidence="5 6">M0104</strain>
    </source>
</reference>
<feature type="compositionally biased region" description="Basic residues" evidence="3">
    <location>
        <begin position="199"/>
        <end position="211"/>
    </location>
</feature>
<evidence type="ECO:0000313" key="6">
    <source>
        <dbReference type="Proteomes" id="UP000460715"/>
    </source>
</evidence>
<comment type="caution">
    <text evidence="5">The sequence shown here is derived from an EMBL/GenBank/DDBJ whole genome shotgun (WGS) entry which is preliminary data.</text>
</comment>
<gene>
    <name evidence="5" type="ORF">E0493_02625</name>
</gene>
<keyword evidence="6" id="KW-1185">Reference proteome</keyword>
<dbReference type="GO" id="GO:0003824">
    <property type="term" value="F:catalytic activity"/>
    <property type="evidence" value="ECO:0007669"/>
    <property type="project" value="InterPro"/>
</dbReference>